<evidence type="ECO:0000259" key="5">
    <source>
        <dbReference type="PROSITE" id="PS50110"/>
    </source>
</evidence>
<dbReference type="InterPro" id="IPR050595">
    <property type="entry name" value="Bact_response_regulator"/>
</dbReference>
<sequence length="258" mass="27345">MKLEELRERFRERFIDTARQRMHRCLDLLSQLEHADALAVELHSLAGEAAMLGLYEISETARDGEKDARAWQDGTVSAQRSCARAVRQLRQQIEAFAAEEPADAASETAPASAGAAQASATPAAAAEGDTDAAASPARTVLVVDDSALAIEELADALAGMGFEVHCASNLEGALAVMRRAAPSVVLTDVQMPELTPEMLCRAVREAAAQAPRIVLMSGRSDEELAALARATAADAFVSKQHGTARIVAEVERVCGAPR</sequence>
<dbReference type="SMART" id="SM00448">
    <property type="entry name" value="REC"/>
    <property type="match status" value="1"/>
</dbReference>
<feature type="compositionally biased region" description="Low complexity" evidence="4">
    <location>
        <begin position="103"/>
        <end position="131"/>
    </location>
</feature>
<dbReference type="PROSITE" id="PS50894">
    <property type="entry name" value="HPT"/>
    <property type="match status" value="1"/>
</dbReference>
<keyword evidence="8" id="KW-1185">Reference proteome</keyword>
<evidence type="ECO:0000259" key="6">
    <source>
        <dbReference type="PROSITE" id="PS50894"/>
    </source>
</evidence>
<dbReference type="HOGENOM" id="CLU_1076744_0_0_7"/>
<dbReference type="PANTHER" id="PTHR44591:SF3">
    <property type="entry name" value="RESPONSE REGULATORY DOMAIN-CONTAINING PROTEIN"/>
    <property type="match status" value="1"/>
</dbReference>
<dbReference type="KEGG" id="hoh:Hoch_6783"/>
<evidence type="ECO:0000256" key="1">
    <source>
        <dbReference type="ARBA" id="ARBA00022553"/>
    </source>
</evidence>
<dbReference type="Gene3D" id="1.20.120.160">
    <property type="entry name" value="HPT domain"/>
    <property type="match status" value="1"/>
</dbReference>
<dbReference type="GO" id="GO:0000160">
    <property type="term" value="P:phosphorelay signal transduction system"/>
    <property type="evidence" value="ECO:0007669"/>
    <property type="project" value="InterPro"/>
</dbReference>
<dbReference type="RefSeq" id="WP_012831839.1">
    <property type="nucleotide sequence ID" value="NC_013440.1"/>
</dbReference>
<evidence type="ECO:0000313" key="7">
    <source>
        <dbReference type="EMBL" id="ACY19247.1"/>
    </source>
</evidence>
<dbReference type="GO" id="GO:0004672">
    <property type="term" value="F:protein kinase activity"/>
    <property type="evidence" value="ECO:0007669"/>
    <property type="project" value="UniProtKB-ARBA"/>
</dbReference>
<dbReference type="EMBL" id="CP001804">
    <property type="protein sequence ID" value="ACY19247.1"/>
    <property type="molecule type" value="Genomic_DNA"/>
</dbReference>
<dbReference type="PROSITE" id="PS50110">
    <property type="entry name" value="RESPONSE_REGULATORY"/>
    <property type="match status" value="1"/>
</dbReference>
<dbReference type="AlphaFoldDB" id="D0LUC4"/>
<keyword evidence="1 3" id="KW-0597">Phosphoprotein</keyword>
<evidence type="ECO:0000256" key="2">
    <source>
        <dbReference type="PROSITE-ProRule" id="PRU00110"/>
    </source>
</evidence>
<evidence type="ECO:0000256" key="4">
    <source>
        <dbReference type="SAM" id="MobiDB-lite"/>
    </source>
</evidence>
<dbReference type="Gene3D" id="3.40.50.2300">
    <property type="match status" value="1"/>
</dbReference>
<dbReference type="SUPFAM" id="SSF47226">
    <property type="entry name" value="Histidine-containing phosphotransfer domain, HPT domain"/>
    <property type="match status" value="1"/>
</dbReference>
<proteinExistence type="predicted"/>
<dbReference type="STRING" id="502025.Hoch_6783"/>
<dbReference type="Proteomes" id="UP000001880">
    <property type="component" value="Chromosome"/>
</dbReference>
<dbReference type="InterPro" id="IPR011006">
    <property type="entry name" value="CheY-like_superfamily"/>
</dbReference>
<dbReference type="SUPFAM" id="SSF52172">
    <property type="entry name" value="CheY-like"/>
    <property type="match status" value="1"/>
</dbReference>
<feature type="domain" description="Response regulatory" evidence="5">
    <location>
        <begin position="139"/>
        <end position="254"/>
    </location>
</feature>
<feature type="region of interest" description="Disordered" evidence="4">
    <location>
        <begin position="99"/>
        <end position="131"/>
    </location>
</feature>
<dbReference type="InterPro" id="IPR001789">
    <property type="entry name" value="Sig_transdc_resp-reg_receiver"/>
</dbReference>
<accession>D0LUC4</accession>
<dbReference type="PANTHER" id="PTHR44591">
    <property type="entry name" value="STRESS RESPONSE REGULATOR PROTEIN 1"/>
    <property type="match status" value="1"/>
</dbReference>
<feature type="modified residue" description="Phosphohistidine" evidence="2">
    <location>
        <position position="43"/>
    </location>
</feature>
<feature type="domain" description="HPt" evidence="6">
    <location>
        <begin position="3"/>
        <end position="96"/>
    </location>
</feature>
<evidence type="ECO:0000313" key="8">
    <source>
        <dbReference type="Proteomes" id="UP000001880"/>
    </source>
</evidence>
<dbReference type="Pfam" id="PF00072">
    <property type="entry name" value="Response_reg"/>
    <property type="match status" value="1"/>
</dbReference>
<gene>
    <name evidence="7" type="ordered locus">Hoch_6783</name>
</gene>
<organism evidence="7 8">
    <name type="scientific">Haliangium ochraceum (strain DSM 14365 / JCM 11303 / SMP-2)</name>
    <dbReference type="NCBI Taxonomy" id="502025"/>
    <lineage>
        <taxon>Bacteria</taxon>
        <taxon>Pseudomonadati</taxon>
        <taxon>Myxococcota</taxon>
        <taxon>Polyangia</taxon>
        <taxon>Haliangiales</taxon>
        <taxon>Kofleriaceae</taxon>
        <taxon>Haliangium</taxon>
    </lineage>
</organism>
<dbReference type="CDD" id="cd00156">
    <property type="entry name" value="REC"/>
    <property type="match status" value="1"/>
</dbReference>
<evidence type="ECO:0000256" key="3">
    <source>
        <dbReference type="PROSITE-ProRule" id="PRU00169"/>
    </source>
</evidence>
<dbReference type="InterPro" id="IPR036641">
    <property type="entry name" value="HPT_dom_sf"/>
</dbReference>
<reference evidence="7 8" key="1">
    <citation type="journal article" date="2010" name="Stand. Genomic Sci.">
        <title>Complete genome sequence of Haliangium ochraceum type strain (SMP-2).</title>
        <authorList>
            <consortium name="US DOE Joint Genome Institute (JGI-PGF)"/>
            <person name="Ivanova N."/>
            <person name="Daum C."/>
            <person name="Lang E."/>
            <person name="Abt B."/>
            <person name="Kopitz M."/>
            <person name="Saunders E."/>
            <person name="Lapidus A."/>
            <person name="Lucas S."/>
            <person name="Glavina Del Rio T."/>
            <person name="Nolan M."/>
            <person name="Tice H."/>
            <person name="Copeland A."/>
            <person name="Cheng J.F."/>
            <person name="Chen F."/>
            <person name="Bruce D."/>
            <person name="Goodwin L."/>
            <person name="Pitluck S."/>
            <person name="Mavromatis K."/>
            <person name="Pati A."/>
            <person name="Mikhailova N."/>
            <person name="Chen A."/>
            <person name="Palaniappan K."/>
            <person name="Land M."/>
            <person name="Hauser L."/>
            <person name="Chang Y.J."/>
            <person name="Jeffries C.D."/>
            <person name="Detter J.C."/>
            <person name="Brettin T."/>
            <person name="Rohde M."/>
            <person name="Goker M."/>
            <person name="Bristow J."/>
            <person name="Markowitz V."/>
            <person name="Eisen J.A."/>
            <person name="Hugenholtz P."/>
            <person name="Kyrpides N.C."/>
            <person name="Klenk H.P."/>
        </authorList>
    </citation>
    <scope>NUCLEOTIDE SEQUENCE [LARGE SCALE GENOMIC DNA]</scope>
    <source>
        <strain evidence="8">DSM 14365 / CIP 107738 / JCM 11303 / AJ 13395 / SMP-2</strain>
    </source>
</reference>
<dbReference type="eggNOG" id="COG0784">
    <property type="taxonomic scope" value="Bacteria"/>
</dbReference>
<feature type="modified residue" description="4-aspartylphosphate" evidence="3">
    <location>
        <position position="188"/>
    </location>
</feature>
<name>D0LUC4_HALO1</name>
<dbReference type="Pfam" id="PF01627">
    <property type="entry name" value="Hpt"/>
    <property type="match status" value="1"/>
</dbReference>
<dbReference type="InterPro" id="IPR008207">
    <property type="entry name" value="Sig_transdc_His_kin_Hpt_dom"/>
</dbReference>
<protein>
    <submittedName>
        <fullName evidence="7">Response regulator receiver and Hpt phospho transfer protein</fullName>
    </submittedName>
</protein>